<reference evidence="1 2" key="1">
    <citation type="submission" date="2024-03" db="EMBL/GenBank/DDBJ databases">
        <title>Two novel species of the genus Flavobacterium exhibiting potentially degradation of complex polysaccharides.</title>
        <authorList>
            <person name="Lian X."/>
        </authorList>
    </citation>
    <scope>NUCLEOTIDE SEQUENCE [LARGE SCALE GENOMIC DNA]</scope>
    <source>
        <strain evidence="2">j3</strain>
    </source>
</reference>
<sequence>MKLKTNRIIVLSKLSLVGLVFCFTSCEREVSDDAVLASFPKTAEIFTDAPIGLTDGFFESFDPATGANTSGFNTDSNTAYEGSTSIRIDVPAPNDPNGGYIGGIFRDRGEGRNLTSYDALTFWAKGSTTATFETGFGIDFLQNKYQVTTNVQLSTTWRKYVIPIPDAARLVQERGMFMFAAGTNSTNGMGYTIWLDEIRFEKLGTTALVNPFIFNGDNRTADGFVGGSQIISQIGAVYNLSSGQNISINAAPGYFNFNSTNSSVTGPFQTNAAGQVFTNVIGTSGTAVVTATLRNATAQGSLTITALGNFPGAPVPTRPSSSVISIFSDAYINVPVNYYNGYWQPWQTTVSEDFSVNGDNILNYKNYNFVGIEFSSPTVNATSMTHFHANFYIPGPIAPGRQLRVIIVDFGANGVFGGGDDTRHSTTFVAPTLVSQNWITITIPFSAMPNLASRSNLGQIIFEGGDNSILWVDNIYFYNNN</sequence>
<dbReference type="RefSeq" id="WP_342695828.1">
    <property type="nucleotide sequence ID" value="NZ_JBCGDO010000009.1"/>
</dbReference>
<keyword evidence="1" id="KW-0378">Hydrolase</keyword>
<organism evidence="1 2">
    <name type="scientific">Flavobacterium aureirubrum</name>
    <dbReference type="NCBI Taxonomy" id="3133147"/>
    <lineage>
        <taxon>Bacteria</taxon>
        <taxon>Pseudomonadati</taxon>
        <taxon>Bacteroidota</taxon>
        <taxon>Flavobacteriia</taxon>
        <taxon>Flavobacteriales</taxon>
        <taxon>Flavobacteriaceae</taxon>
        <taxon>Flavobacterium</taxon>
    </lineage>
</organism>
<evidence type="ECO:0000313" key="2">
    <source>
        <dbReference type="Proteomes" id="UP001460072"/>
    </source>
</evidence>
<dbReference type="SUPFAM" id="SSF49785">
    <property type="entry name" value="Galactose-binding domain-like"/>
    <property type="match status" value="2"/>
</dbReference>
<gene>
    <name evidence="1" type="ORF">WFZ85_08315</name>
</gene>
<protein>
    <submittedName>
        <fullName evidence="1">Glycosyl hydrolase family 16</fullName>
    </submittedName>
</protein>
<dbReference type="EMBL" id="JBCGDO010000009">
    <property type="protein sequence ID" value="MEM0542620.1"/>
    <property type="molecule type" value="Genomic_DNA"/>
</dbReference>
<keyword evidence="2" id="KW-1185">Reference proteome</keyword>
<accession>A0ABU9N4S9</accession>
<evidence type="ECO:0000313" key="1">
    <source>
        <dbReference type="EMBL" id="MEM0542620.1"/>
    </source>
</evidence>
<proteinExistence type="predicted"/>
<dbReference type="Proteomes" id="UP001460072">
    <property type="component" value="Unassembled WGS sequence"/>
</dbReference>
<dbReference type="GO" id="GO:0016787">
    <property type="term" value="F:hydrolase activity"/>
    <property type="evidence" value="ECO:0007669"/>
    <property type="project" value="UniProtKB-KW"/>
</dbReference>
<name>A0ABU9N4S9_9FLAO</name>
<dbReference type="Gene3D" id="2.60.120.430">
    <property type="entry name" value="Galactose-binding lectin"/>
    <property type="match status" value="2"/>
</dbReference>
<comment type="caution">
    <text evidence="1">The sequence shown here is derived from an EMBL/GenBank/DDBJ whole genome shotgun (WGS) entry which is preliminary data.</text>
</comment>
<dbReference type="InterPro" id="IPR008979">
    <property type="entry name" value="Galactose-bd-like_sf"/>
</dbReference>